<sequence length="29" mass="3249">GAGCIMTSTMETGMMHILDFMKMDLKKRA</sequence>
<dbReference type="AlphaFoldDB" id="A0A392SNV1"/>
<evidence type="ECO:0000313" key="1">
    <source>
        <dbReference type="EMBL" id="MCI49695.1"/>
    </source>
</evidence>
<name>A0A392SNV1_9FABA</name>
<feature type="non-terminal residue" evidence="1">
    <location>
        <position position="1"/>
    </location>
</feature>
<proteinExistence type="predicted"/>
<evidence type="ECO:0000313" key="2">
    <source>
        <dbReference type="Proteomes" id="UP000265520"/>
    </source>
</evidence>
<reference evidence="1 2" key="1">
    <citation type="journal article" date="2018" name="Front. Plant Sci.">
        <title>Red Clover (Trifolium pratense) and Zigzag Clover (T. medium) - A Picture of Genomic Similarities and Differences.</title>
        <authorList>
            <person name="Dluhosova J."/>
            <person name="Istvanek J."/>
            <person name="Nedelnik J."/>
            <person name="Repkova J."/>
        </authorList>
    </citation>
    <scope>NUCLEOTIDE SEQUENCE [LARGE SCALE GENOMIC DNA]</scope>
    <source>
        <strain evidence="2">cv. 10/8</strain>
        <tissue evidence="1">Leaf</tissue>
    </source>
</reference>
<protein>
    <submittedName>
        <fullName evidence="1">Uncharacterized protein</fullName>
    </submittedName>
</protein>
<keyword evidence="2" id="KW-1185">Reference proteome</keyword>
<accession>A0A392SNV1</accession>
<comment type="caution">
    <text evidence="1">The sequence shown here is derived from an EMBL/GenBank/DDBJ whole genome shotgun (WGS) entry which is preliminary data.</text>
</comment>
<organism evidence="1 2">
    <name type="scientific">Trifolium medium</name>
    <dbReference type="NCBI Taxonomy" id="97028"/>
    <lineage>
        <taxon>Eukaryota</taxon>
        <taxon>Viridiplantae</taxon>
        <taxon>Streptophyta</taxon>
        <taxon>Embryophyta</taxon>
        <taxon>Tracheophyta</taxon>
        <taxon>Spermatophyta</taxon>
        <taxon>Magnoliopsida</taxon>
        <taxon>eudicotyledons</taxon>
        <taxon>Gunneridae</taxon>
        <taxon>Pentapetalae</taxon>
        <taxon>rosids</taxon>
        <taxon>fabids</taxon>
        <taxon>Fabales</taxon>
        <taxon>Fabaceae</taxon>
        <taxon>Papilionoideae</taxon>
        <taxon>50 kb inversion clade</taxon>
        <taxon>NPAAA clade</taxon>
        <taxon>Hologalegina</taxon>
        <taxon>IRL clade</taxon>
        <taxon>Trifolieae</taxon>
        <taxon>Trifolium</taxon>
    </lineage>
</organism>
<dbReference type="Proteomes" id="UP000265520">
    <property type="component" value="Unassembled WGS sequence"/>
</dbReference>
<dbReference type="EMBL" id="LXQA010405017">
    <property type="protein sequence ID" value="MCI49695.1"/>
    <property type="molecule type" value="Genomic_DNA"/>
</dbReference>